<dbReference type="InterPro" id="IPR020843">
    <property type="entry name" value="ER"/>
</dbReference>
<gene>
    <name evidence="2" type="ORF">GCM10010145_49030</name>
</gene>
<dbReference type="InterPro" id="IPR036291">
    <property type="entry name" value="NAD(P)-bd_dom_sf"/>
</dbReference>
<dbReference type="Gene3D" id="3.40.50.720">
    <property type="entry name" value="NAD(P)-binding Rossmann-like Domain"/>
    <property type="match status" value="1"/>
</dbReference>
<dbReference type="PANTHER" id="PTHR45033">
    <property type="match status" value="1"/>
</dbReference>
<keyword evidence="3" id="KW-1185">Reference proteome</keyword>
<proteinExistence type="predicted"/>
<dbReference type="SMART" id="SM00829">
    <property type="entry name" value="PKS_ER"/>
    <property type="match status" value="1"/>
</dbReference>
<feature type="domain" description="Enoyl reductase (ER)" evidence="1">
    <location>
        <begin position="24"/>
        <end position="348"/>
    </location>
</feature>
<organism evidence="2 3">
    <name type="scientific">Streptomyces ruber</name>
    <dbReference type="NCBI Taxonomy" id="83378"/>
    <lineage>
        <taxon>Bacteria</taxon>
        <taxon>Bacillati</taxon>
        <taxon>Actinomycetota</taxon>
        <taxon>Actinomycetes</taxon>
        <taxon>Kitasatosporales</taxon>
        <taxon>Streptomycetaceae</taxon>
        <taxon>Streptomyces</taxon>
    </lineage>
</organism>
<accession>A0A918BL20</accession>
<evidence type="ECO:0000313" key="2">
    <source>
        <dbReference type="EMBL" id="GGQ73447.1"/>
    </source>
</evidence>
<dbReference type="GO" id="GO:0016491">
    <property type="term" value="F:oxidoreductase activity"/>
    <property type="evidence" value="ECO:0007669"/>
    <property type="project" value="InterPro"/>
</dbReference>
<dbReference type="CDD" id="cd08276">
    <property type="entry name" value="MDR7"/>
    <property type="match status" value="1"/>
</dbReference>
<dbReference type="RefSeq" id="WP_229821229.1">
    <property type="nucleotide sequence ID" value="NZ_BMQK01000012.1"/>
</dbReference>
<comment type="caution">
    <text evidence="2">The sequence shown here is derived from an EMBL/GenBank/DDBJ whole genome shotgun (WGS) entry which is preliminary data.</text>
</comment>
<protein>
    <submittedName>
        <fullName evidence="2">Alcohol dehydrogenase</fullName>
    </submittedName>
</protein>
<dbReference type="SUPFAM" id="SSF50129">
    <property type="entry name" value="GroES-like"/>
    <property type="match status" value="1"/>
</dbReference>
<dbReference type="InterPro" id="IPR013154">
    <property type="entry name" value="ADH-like_N"/>
</dbReference>
<sequence length="351" mass="36767">MTSLHTNDSTPPTRLMKRWILPADATDAAELVLDETPVPVPGPGEVRIRVRAISMNYRDQLILKGPFGRLPEQDLVPLSDVAGEIDAVGPQVKGWSVGDRVTNLHVLGWSDGRPPVAMGLGLGALHEDGVLAEYVVLPARRIMRAPANLDHSEAATLPVAALTAWNALYGDHPITADSTVLIIGSGGVALSALQFARAAGARVYATVRTNAAGEDLVRFGAAGYVNSMTQHDWGDAIYALSGGVDKVVDSVGVSILAQALAALAPGGEVATLGLFDAAGGPLDGYALLSKQARIRGVAVGSEAMHRDLVRHVDTHDIHPVIDRRIGFLDAPAAYTAQTAGGLFGKVVIELD</sequence>
<evidence type="ECO:0000313" key="3">
    <source>
        <dbReference type="Proteomes" id="UP000620156"/>
    </source>
</evidence>
<dbReference type="InterPro" id="IPR011032">
    <property type="entry name" value="GroES-like_sf"/>
</dbReference>
<dbReference type="InterPro" id="IPR013149">
    <property type="entry name" value="ADH-like_C"/>
</dbReference>
<dbReference type="PANTHER" id="PTHR45033:SF2">
    <property type="entry name" value="ZINC-TYPE ALCOHOL DEHYDROGENASE-LIKE PROTEIN C1773.06C"/>
    <property type="match status" value="1"/>
</dbReference>
<reference evidence="2" key="1">
    <citation type="journal article" date="2014" name="Int. J. Syst. Evol. Microbiol.">
        <title>Complete genome sequence of Corynebacterium casei LMG S-19264T (=DSM 44701T), isolated from a smear-ripened cheese.</title>
        <authorList>
            <consortium name="US DOE Joint Genome Institute (JGI-PGF)"/>
            <person name="Walter F."/>
            <person name="Albersmeier A."/>
            <person name="Kalinowski J."/>
            <person name="Ruckert C."/>
        </authorList>
    </citation>
    <scope>NUCLEOTIDE SEQUENCE</scope>
    <source>
        <strain evidence="2">JCM 3131</strain>
    </source>
</reference>
<dbReference type="Gene3D" id="3.90.180.10">
    <property type="entry name" value="Medium-chain alcohol dehydrogenases, catalytic domain"/>
    <property type="match status" value="1"/>
</dbReference>
<dbReference type="InterPro" id="IPR052711">
    <property type="entry name" value="Zinc_ADH-like"/>
</dbReference>
<dbReference type="Pfam" id="PF08240">
    <property type="entry name" value="ADH_N"/>
    <property type="match status" value="1"/>
</dbReference>
<dbReference type="EMBL" id="BMQK01000012">
    <property type="protein sequence ID" value="GGQ73447.1"/>
    <property type="molecule type" value="Genomic_DNA"/>
</dbReference>
<reference evidence="2" key="2">
    <citation type="submission" date="2020-09" db="EMBL/GenBank/DDBJ databases">
        <authorList>
            <person name="Sun Q."/>
            <person name="Ohkuma M."/>
        </authorList>
    </citation>
    <scope>NUCLEOTIDE SEQUENCE</scope>
    <source>
        <strain evidence="2">JCM 3131</strain>
    </source>
</reference>
<evidence type="ECO:0000259" key="1">
    <source>
        <dbReference type="SMART" id="SM00829"/>
    </source>
</evidence>
<dbReference type="SUPFAM" id="SSF51735">
    <property type="entry name" value="NAD(P)-binding Rossmann-fold domains"/>
    <property type="match status" value="1"/>
</dbReference>
<dbReference type="Proteomes" id="UP000620156">
    <property type="component" value="Unassembled WGS sequence"/>
</dbReference>
<dbReference type="Pfam" id="PF00107">
    <property type="entry name" value="ADH_zinc_N"/>
    <property type="match status" value="1"/>
</dbReference>
<dbReference type="AlphaFoldDB" id="A0A918BL20"/>
<name>A0A918BL20_9ACTN</name>